<dbReference type="InterPro" id="IPR019421">
    <property type="entry name" value="7TM_GPCR_serpentine_rcpt_Srd"/>
</dbReference>
<keyword evidence="5 6" id="KW-0472">Membrane</keyword>
<feature type="non-terminal residue" evidence="7">
    <location>
        <position position="131"/>
    </location>
</feature>
<evidence type="ECO:0000256" key="6">
    <source>
        <dbReference type="SAM" id="Phobius"/>
    </source>
</evidence>
<feature type="non-terminal residue" evidence="7">
    <location>
        <position position="1"/>
    </location>
</feature>
<feature type="transmembrane region" description="Helical" evidence="6">
    <location>
        <begin position="87"/>
        <end position="107"/>
    </location>
</feature>
<comment type="subcellular location">
    <subcellularLocation>
        <location evidence="1">Membrane</location>
        <topology evidence="1">Multi-pass membrane protein</topology>
    </subcellularLocation>
</comment>
<sequence length="131" mass="14955">SILPTGTVSIICMLISCFVLLKLERILRDHKDRGQHRSVITVSSEMSSINCVPFQTLTYQMVLPMGSLIGISYWFLDMIYQLHAEWLGRLLMMTECFICLASPIINLSCLPPYRKSFTGWQKCQSISQTSE</sequence>
<gene>
    <name evidence="7" type="ORF">PENTCL1PPCAC_14938</name>
</gene>
<comment type="similarity">
    <text evidence="2">Belongs to the nematode receptor-like protein srd family.</text>
</comment>
<protein>
    <recommendedName>
        <fullName evidence="9">G protein-coupled receptor</fullName>
    </recommendedName>
</protein>
<dbReference type="InterPro" id="IPR050920">
    <property type="entry name" value="Nematode_rcpt-like_delta"/>
</dbReference>
<keyword evidence="4 6" id="KW-1133">Transmembrane helix</keyword>
<evidence type="ECO:0008006" key="9">
    <source>
        <dbReference type="Google" id="ProtNLM"/>
    </source>
</evidence>
<evidence type="ECO:0000256" key="1">
    <source>
        <dbReference type="ARBA" id="ARBA00004141"/>
    </source>
</evidence>
<evidence type="ECO:0000256" key="2">
    <source>
        <dbReference type="ARBA" id="ARBA00009166"/>
    </source>
</evidence>
<dbReference type="AlphaFoldDB" id="A0AAV5TC62"/>
<keyword evidence="8" id="KW-1185">Reference proteome</keyword>
<feature type="transmembrane region" description="Helical" evidence="6">
    <location>
        <begin position="6"/>
        <end position="23"/>
    </location>
</feature>
<dbReference type="EMBL" id="BTSX01000004">
    <property type="protein sequence ID" value="GMS92763.1"/>
    <property type="molecule type" value="Genomic_DNA"/>
</dbReference>
<accession>A0AAV5TC62</accession>
<dbReference type="PANTHER" id="PTHR22945:SF40">
    <property type="entry name" value="SERPENTINE RECEPTOR, CLASS D (DELTA)-RELATED"/>
    <property type="match status" value="1"/>
</dbReference>
<comment type="caution">
    <text evidence="7">The sequence shown here is derived from an EMBL/GenBank/DDBJ whole genome shotgun (WGS) entry which is preliminary data.</text>
</comment>
<dbReference type="PANTHER" id="PTHR22945">
    <property type="entry name" value="SERPENTINE RECEPTOR, CLASS D DELTA"/>
    <property type="match status" value="1"/>
</dbReference>
<proteinExistence type="inferred from homology"/>
<evidence type="ECO:0000313" key="7">
    <source>
        <dbReference type="EMBL" id="GMS92763.1"/>
    </source>
</evidence>
<evidence type="ECO:0000256" key="5">
    <source>
        <dbReference type="ARBA" id="ARBA00023136"/>
    </source>
</evidence>
<reference evidence="7" key="1">
    <citation type="submission" date="2023-10" db="EMBL/GenBank/DDBJ databases">
        <title>Genome assembly of Pristionchus species.</title>
        <authorList>
            <person name="Yoshida K."/>
            <person name="Sommer R.J."/>
        </authorList>
    </citation>
    <scope>NUCLEOTIDE SEQUENCE</scope>
    <source>
        <strain evidence="7">RS0144</strain>
    </source>
</reference>
<evidence type="ECO:0000313" key="8">
    <source>
        <dbReference type="Proteomes" id="UP001432027"/>
    </source>
</evidence>
<dbReference type="Proteomes" id="UP001432027">
    <property type="component" value="Unassembled WGS sequence"/>
</dbReference>
<evidence type="ECO:0000256" key="4">
    <source>
        <dbReference type="ARBA" id="ARBA00022989"/>
    </source>
</evidence>
<feature type="transmembrane region" description="Helical" evidence="6">
    <location>
        <begin position="56"/>
        <end position="75"/>
    </location>
</feature>
<organism evidence="7 8">
    <name type="scientific">Pristionchus entomophagus</name>
    <dbReference type="NCBI Taxonomy" id="358040"/>
    <lineage>
        <taxon>Eukaryota</taxon>
        <taxon>Metazoa</taxon>
        <taxon>Ecdysozoa</taxon>
        <taxon>Nematoda</taxon>
        <taxon>Chromadorea</taxon>
        <taxon>Rhabditida</taxon>
        <taxon>Rhabditina</taxon>
        <taxon>Diplogasteromorpha</taxon>
        <taxon>Diplogasteroidea</taxon>
        <taxon>Neodiplogasteridae</taxon>
        <taxon>Pristionchus</taxon>
    </lineage>
</organism>
<evidence type="ECO:0000256" key="3">
    <source>
        <dbReference type="ARBA" id="ARBA00022692"/>
    </source>
</evidence>
<dbReference type="Pfam" id="PF10317">
    <property type="entry name" value="7TM_GPCR_Srd"/>
    <property type="match status" value="1"/>
</dbReference>
<keyword evidence="3 6" id="KW-0812">Transmembrane</keyword>
<dbReference type="GO" id="GO:0016020">
    <property type="term" value="C:membrane"/>
    <property type="evidence" value="ECO:0007669"/>
    <property type="project" value="UniProtKB-SubCell"/>
</dbReference>
<name>A0AAV5TC62_9BILA</name>